<proteinExistence type="predicted"/>
<name>A0A067TC47_GALM3</name>
<keyword evidence="1" id="KW-0677">Repeat</keyword>
<dbReference type="STRING" id="685588.A0A067TC47"/>
<dbReference type="InterPro" id="IPR056884">
    <property type="entry name" value="NPHP3-like_N"/>
</dbReference>
<dbReference type="OrthoDB" id="3262196at2759"/>
<accession>A0A067TC47</accession>
<dbReference type="EMBL" id="KL142372">
    <property type="protein sequence ID" value="KDR79917.1"/>
    <property type="molecule type" value="Genomic_DNA"/>
</dbReference>
<dbReference type="PANTHER" id="PTHR10039:SF14">
    <property type="entry name" value="NACHT DOMAIN-CONTAINING PROTEIN"/>
    <property type="match status" value="1"/>
</dbReference>
<evidence type="ECO:0000259" key="2">
    <source>
        <dbReference type="Pfam" id="PF24883"/>
    </source>
</evidence>
<evidence type="ECO:0000313" key="3">
    <source>
        <dbReference type="EMBL" id="KDR79917.1"/>
    </source>
</evidence>
<dbReference type="PANTHER" id="PTHR10039">
    <property type="entry name" value="AMELOGENIN"/>
    <property type="match status" value="1"/>
</dbReference>
<dbReference type="Pfam" id="PF24883">
    <property type="entry name" value="NPHP3_N"/>
    <property type="match status" value="1"/>
</dbReference>
<feature type="domain" description="Nephrocystin 3-like N-terminal" evidence="2">
    <location>
        <begin position="13"/>
        <end position="75"/>
    </location>
</feature>
<dbReference type="Proteomes" id="UP000027222">
    <property type="component" value="Unassembled WGS sequence"/>
</dbReference>
<evidence type="ECO:0000256" key="1">
    <source>
        <dbReference type="ARBA" id="ARBA00022737"/>
    </source>
</evidence>
<protein>
    <recommendedName>
        <fullName evidence="2">Nephrocystin 3-like N-terminal domain-containing protein</fullName>
    </recommendedName>
</protein>
<sequence length="682" mass="78440">MRSNPILHTKSIAIQMQTLIIEPFRKYDAPHHTATVIIDGLDECEGHESQKLLLTIIHEALAVHGLSLRFLVASRPEAHIRDVFDRTPFYTTTRRILLDESFQPNRDIEMFLRDGLKAIYERNPQLMAEVTRPWPAECVIDLLVQKASGQFIYAATVLKFVGDEFYHPTTQLDIVLEPAPSQATPFSDLDRLYFQILATYPHPRVLVRVLGFILALHCPQPPSVIEDLLSMKEGEVSLVLRGLHSLIRFPDLETTNSQGRDSSDPGEEYGLRVLHASFHDYLTDEGRSGPNYIALEEYRAEVTTHTFALLTKCISHHKRLNVRQPRHPQTWWYLKSHLSQHFWTSSEAIRNQTTQNLLDYEKEFWANRPLSDINFDALHCAMTVLVHMSHTERKWSKARHSPFYLTHGADKTLKQTKSYAMDPDKVVDDELLSILSRYRAILDVCYKFALSESRDLIDLIESVPGLLVVPHGSCLDISEVPYLFGIDAGHLAGLLQSSKRFLNLHNDGVSLNPHFIDYLCDQGRSGKHYRDPKPLHLTICQRNLSITFETRITFAKVPSLHSWDNSDDSGIGHHFFVTDIVQSDDTTYIENAIWPFVKYLNTVTFYRPTLYGPRSHSRSTWSYILHVLRWVQRQQKTIRLLRTHQTLEKELDRVIDRIYGQILSVERSPSGGVVSLRPQLLS</sequence>
<reference evidence="4" key="1">
    <citation type="journal article" date="2014" name="Proc. Natl. Acad. Sci. U.S.A.">
        <title>Extensive sampling of basidiomycete genomes demonstrates inadequacy of the white-rot/brown-rot paradigm for wood decay fungi.</title>
        <authorList>
            <person name="Riley R."/>
            <person name="Salamov A.A."/>
            <person name="Brown D.W."/>
            <person name="Nagy L.G."/>
            <person name="Floudas D."/>
            <person name="Held B.W."/>
            <person name="Levasseur A."/>
            <person name="Lombard V."/>
            <person name="Morin E."/>
            <person name="Otillar R."/>
            <person name="Lindquist E.A."/>
            <person name="Sun H."/>
            <person name="LaButti K.M."/>
            <person name="Schmutz J."/>
            <person name="Jabbour D."/>
            <person name="Luo H."/>
            <person name="Baker S.E."/>
            <person name="Pisabarro A.G."/>
            <person name="Walton J.D."/>
            <person name="Blanchette R.A."/>
            <person name="Henrissat B."/>
            <person name="Martin F."/>
            <person name="Cullen D."/>
            <person name="Hibbett D.S."/>
            <person name="Grigoriev I.V."/>
        </authorList>
    </citation>
    <scope>NUCLEOTIDE SEQUENCE [LARGE SCALE GENOMIC DNA]</scope>
    <source>
        <strain evidence="4">CBS 339.88</strain>
    </source>
</reference>
<gene>
    <name evidence="3" type="ORF">GALMADRAFT_1169509</name>
</gene>
<dbReference type="HOGENOM" id="CLU_403345_0_0_1"/>
<keyword evidence="4" id="KW-1185">Reference proteome</keyword>
<dbReference type="AlphaFoldDB" id="A0A067TC47"/>
<organism evidence="3 4">
    <name type="scientific">Galerina marginata (strain CBS 339.88)</name>
    <dbReference type="NCBI Taxonomy" id="685588"/>
    <lineage>
        <taxon>Eukaryota</taxon>
        <taxon>Fungi</taxon>
        <taxon>Dikarya</taxon>
        <taxon>Basidiomycota</taxon>
        <taxon>Agaricomycotina</taxon>
        <taxon>Agaricomycetes</taxon>
        <taxon>Agaricomycetidae</taxon>
        <taxon>Agaricales</taxon>
        <taxon>Agaricineae</taxon>
        <taxon>Strophariaceae</taxon>
        <taxon>Galerina</taxon>
    </lineage>
</organism>
<evidence type="ECO:0000313" key="4">
    <source>
        <dbReference type="Proteomes" id="UP000027222"/>
    </source>
</evidence>